<keyword evidence="1" id="KW-0732">Signal</keyword>
<evidence type="ECO:0000313" key="3">
    <source>
        <dbReference type="Proteomes" id="UP001379235"/>
    </source>
</evidence>
<comment type="caution">
    <text evidence="2">The sequence shown here is derived from an EMBL/GenBank/DDBJ whole genome shotgun (WGS) entry which is preliminary data.</text>
</comment>
<name>A0ABU8S830_9SPHN</name>
<dbReference type="Proteomes" id="UP001379235">
    <property type="component" value="Unassembled WGS sequence"/>
</dbReference>
<feature type="signal peptide" evidence="1">
    <location>
        <begin position="1"/>
        <end position="26"/>
    </location>
</feature>
<reference evidence="2 3" key="1">
    <citation type="submission" date="2024-03" db="EMBL/GenBank/DDBJ databases">
        <authorList>
            <person name="Jo J.-H."/>
        </authorList>
    </citation>
    <scope>NUCLEOTIDE SEQUENCE [LARGE SCALE GENOMIC DNA]</scope>
    <source>
        <strain evidence="2 3">AS3R-12</strain>
    </source>
</reference>
<protein>
    <submittedName>
        <fullName evidence="2">Uncharacterized protein</fullName>
    </submittedName>
</protein>
<evidence type="ECO:0000256" key="1">
    <source>
        <dbReference type="SAM" id="SignalP"/>
    </source>
</evidence>
<keyword evidence="3" id="KW-1185">Reference proteome</keyword>
<dbReference type="RefSeq" id="WP_339966587.1">
    <property type="nucleotide sequence ID" value="NZ_JBBHJY010000004.1"/>
</dbReference>
<proteinExistence type="predicted"/>
<dbReference type="EMBL" id="JBBHJY010000004">
    <property type="protein sequence ID" value="MEJ6010111.1"/>
    <property type="molecule type" value="Genomic_DNA"/>
</dbReference>
<sequence length="416" mass="43937">MAGRIRGKVWLVAMAGTCLLAPAILAATLPAKEVVPAATAVPAMTPELEEEIVRGGQAGFVATEFAYALGPDAKDSTACPAGMTGGARALIEGLRKRPEGQRREGETPQAFERRLSQTINTAPDGRNLCLNPEAGLPDPNWRMVTGSNIKVGGIDLDEGGKPAGSCGQKDFPGTDGKPGVDNQFYRVVGCMTGFQSSGAANGFQTEMLTGSWGILIALGKVDSLTNDPDIEVTISANADPVQLSADRKPLAFATYAVDRDPRYRAVTRGRIVGGVLTIDPADVRLHNVVNGAYTDRVLRDARLRLVVNPDGSLEGHLAGFTPVDAMYDVQFGARSARTAKGDLAPERARLNTSMGRAGALGYSCHGAYHALRQAADGHPDATGRCTSISTQYRIRLIPAFVVQTQTQSINAPLAVR</sequence>
<evidence type="ECO:0000313" key="2">
    <source>
        <dbReference type="EMBL" id="MEJ6010111.1"/>
    </source>
</evidence>
<feature type="chain" id="PRO_5047142296" evidence="1">
    <location>
        <begin position="27"/>
        <end position="416"/>
    </location>
</feature>
<organism evidence="2 3">
    <name type="scientific">Novosphingobium aquae</name>
    <dbReference type="NCBI Taxonomy" id="3133435"/>
    <lineage>
        <taxon>Bacteria</taxon>
        <taxon>Pseudomonadati</taxon>
        <taxon>Pseudomonadota</taxon>
        <taxon>Alphaproteobacteria</taxon>
        <taxon>Sphingomonadales</taxon>
        <taxon>Sphingomonadaceae</taxon>
        <taxon>Novosphingobium</taxon>
    </lineage>
</organism>
<gene>
    <name evidence="2" type="ORF">WG900_09265</name>
</gene>
<accession>A0ABU8S830</accession>